<dbReference type="PRINTS" id="PR01011">
    <property type="entry name" value="GLUTPROXDASE"/>
</dbReference>
<name>Q23DT0_TETTS</name>
<evidence type="ECO:0000256" key="2">
    <source>
        <dbReference type="ARBA" id="ARBA00022559"/>
    </source>
</evidence>
<dbReference type="STRING" id="312017.Q23DT0"/>
<dbReference type="eggNOG" id="KOG1651">
    <property type="taxonomic scope" value="Eukaryota"/>
</dbReference>
<comment type="similarity">
    <text evidence="1 5">Belongs to the glutathione peroxidase family.</text>
</comment>
<evidence type="ECO:0000256" key="1">
    <source>
        <dbReference type="ARBA" id="ARBA00006926"/>
    </source>
</evidence>
<dbReference type="FunCoup" id="Q23DT0">
    <property type="interactions" value="197"/>
</dbReference>
<dbReference type="GeneID" id="7836798"/>
<dbReference type="EMBL" id="GG662712">
    <property type="protein sequence ID" value="EAR94658.1"/>
    <property type="molecule type" value="Genomic_DNA"/>
</dbReference>
<evidence type="ECO:0000256" key="3">
    <source>
        <dbReference type="ARBA" id="ARBA00023002"/>
    </source>
</evidence>
<dbReference type="GO" id="GO:0004601">
    <property type="term" value="F:peroxidase activity"/>
    <property type="evidence" value="ECO:0007669"/>
    <property type="project" value="UniProtKB-KW"/>
</dbReference>
<accession>Q23DT0</accession>
<dbReference type="InterPro" id="IPR013766">
    <property type="entry name" value="Thioredoxin_domain"/>
</dbReference>
<dbReference type="InterPro" id="IPR000889">
    <property type="entry name" value="Glutathione_peroxidase"/>
</dbReference>
<protein>
    <recommendedName>
        <fullName evidence="5">Glutathione peroxidase</fullName>
    </recommendedName>
</protein>
<dbReference type="PROSITE" id="PS51355">
    <property type="entry name" value="GLUTATHIONE_PEROXID_3"/>
    <property type="match status" value="1"/>
</dbReference>
<evidence type="ECO:0000256" key="5">
    <source>
        <dbReference type="RuleBase" id="RU000499"/>
    </source>
</evidence>
<dbReference type="Gene3D" id="3.40.30.10">
    <property type="entry name" value="Glutaredoxin"/>
    <property type="match status" value="1"/>
</dbReference>
<keyword evidence="8" id="KW-1185">Reference proteome</keyword>
<evidence type="ECO:0000259" key="6">
    <source>
        <dbReference type="PROSITE" id="PS51352"/>
    </source>
</evidence>
<dbReference type="PANTHER" id="PTHR11592:SF132">
    <property type="entry name" value="GLUTATHIONE PEROXIDASE 7, CHLOROPLASTIC-RELATED"/>
    <property type="match status" value="1"/>
</dbReference>
<dbReference type="OrthoDB" id="446890at2759"/>
<dbReference type="SUPFAM" id="SSF52833">
    <property type="entry name" value="Thioredoxin-like"/>
    <property type="match status" value="1"/>
</dbReference>
<dbReference type="InterPro" id="IPR036249">
    <property type="entry name" value="Thioredoxin-like_sf"/>
</dbReference>
<dbReference type="GO" id="GO:0006979">
    <property type="term" value="P:response to oxidative stress"/>
    <property type="evidence" value="ECO:0007669"/>
    <property type="project" value="InterPro"/>
</dbReference>
<dbReference type="Proteomes" id="UP000009168">
    <property type="component" value="Unassembled WGS sequence"/>
</dbReference>
<evidence type="ECO:0000313" key="7">
    <source>
        <dbReference type="EMBL" id="EAR94658.1"/>
    </source>
</evidence>
<dbReference type="RefSeq" id="XP_001014606.1">
    <property type="nucleotide sequence ID" value="XM_001014606.1"/>
</dbReference>
<gene>
    <name evidence="7" type="ORF">TTHERM_00046110</name>
</gene>
<dbReference type="PROSITE" id="PS51352">
    <property type="entry name" value="THIOREDOXIN_2"/>
    <property type="match status" value="1"/>
</dbReference>
<sequence length="189" mass="21961">MGSVLLSCVQKKGLEQIKVSPAKDNFFAFEAVDNDGKLRKMSEFKNKKCILVVNVACKCGLTSDHYKQLVQIYKQYKSRGFEILAFPTNDFMEQEPWDNKKIKEYVQTNFNVDFQLFDKIQVNGENCHEIYKFLRFNSELHDSKTGKTRQIPWNFAKFLIDPEGKVVKFVNPKHNPEVLIPDIEAMLNA</sequence>
<evidence type="ECO:0000256" key="4">
    <source>
        <dbReference type="PIRSR" id="PIRSR000303-1"/>
    </source>
</evidence>
<keyword evidence="2 5" id="KW-0575">Peroxidase</keyword>
<keyword evidence="3 5" id="KW-0560">Oxidoreductase</keyword>
<dbReference type="PANTHER" id="PTHR11592">
    <property type="entry name" value="GLUTATHIONE PEROXIDASE"/>
    <property type="match status" value="1"/>
</dbReference>
<feature type="active site" evidence="4">
    <location>
        <position position="59"/>
    </location>
</feature>
<organism evidence="7 8">
    <name type="scientific">Tetrahymena thermophila (strain SB210)</name>
    <dbReference type="NCBI Taxonomy" id="312017"/>
    <lineage>
        <taxon>Eukaryota</taxon>
        <taxon>Sar</taxon>
        <taxon>Alveolata</taxon>
        <taxon>Ciliophora</taxon>
        <taxon>Intramacronucleata</taxon>
        <taxon>Oligohymenophorea</taxon>
        <taxon>Hymenostomatida</taxon>
        <taxon>Tetrahymenina</taxon>
        <taxon>Tetrahymenidae</taxon>
        <taxon>Tetrahymena</taxon>
    </lineage>
</organism>
<dbReference type="AlphaFoldDB" id="Q23DT0"/>
<dbReference type="PIRSF" id="PIRSF000303">
    <property type="entry name" value="Glutathion_perox"/>
    <property type="match status" value="1"/>
</dbReference>
<dbReference type="OMA" id="FTDQHYQ"/>
<dbReference type="Pfam" id="PF00255">
    <property type="entry name" value="GSHPx"/>
    <property type="match status" value="1"/>
</dbReference>
<evidence type="ECO:0000313" key="8">
    <source>
        <dbReference type="Proteomes" id="UP000009168"/>
    </source>
</evidence>
<dbReference type="KEGG" id="tet:TTHERM_00046110"/>
<dbReference type="HOGENOM" id="CLU_029507_0_1_1"/>
<dbReference type="InParanoid" id="Q23DT0"/>
<dbReference type="CDD" id="cd00340">
    <property type="entry name" value="GSH_Peroxidase"/>
    <property type="match status" value="1"/>
</dbReference>
<feature type="domain" description="Thioredoxin" evidence="6">
    <location>
        <begin position="20"/>
        <end position="189"/>
    </location>
</feature>
<reference evidence="8" key="1">
    <citation type="journal article" date="2006" name="PLoS Biol.">
        <title>Macronuclear genome sequence of the ciliate Tetrahymena thermophila, a model eukaryote.</title>
        <authorList>
            <person name="Eisen J.A."/>
            <person name="Coyne R.S."/>
            <person name="Wu M."/>
            <person name="Wu D."/>
            <person name="Thiagarajan M."/>
            <person name="Wortman J.R."/>
            <person name="Badger J.H."/>
            <person name="Ren Q."/>
            <person name="Amedeo P."/>
            <person name="Jones K.M."/>
            <person name="Tallon L.J."/>
            <person name="Delcher A.L."/>
            <person name="Salzberg S.L."/>
            <person name="Silva J.C."/>
            <person name="Haas B.J."/>
            <person name="Majoros W.H."/>
            <person name="Farzad M."/>
            <person name="Carlton J.M."/>
            <person name="Smith R.K. Jr."/>
            <person name="Garg J."/>
            <person name="Pearlman R.E."/>
            <person name="Karrer K.M."/>
            <person name="Sun L."/>
            <person name="Manning G."/>
            <person name="Elde N.C."/>
            <person name="Turkewitz A.P."/>
            <person name="Asai D.J."/>
            <person name="Wilkes D.E."/>
            <person name="Wang Y."/>
            <person name="Cai H."/>
            <person name="Collins K."/>
            <person name="Stewart B.A."/>
            <person name="Lee S.R."/>
            <person name="Wilamowska K."/>
            <person name="Weinberg Z."/>
            <person name="Ruzzo W.L."/>
            <person name="Wloga D."/>
            <person name="Gaertig J."/>
            <person name="Frankel J."/>
            <person name="Tsao C.-C."/>
            <person name="Gorovsky M.A."/>
            <person name="Keeling P.J."/>
            <person name="Waller R.F."/>
            <person name="Patron N.J."/>
            <person name="Cherry J.M."/>
            <person name="Stover N.A."/>
            <person name="Krieger C.J."/>
            <person name="del Toro C."/>
            <person name="Ryder H.F."/>
            <person name="Williamson S.C."/>
            <person name="Barbeau R.A."/>
            <person name="Hamilton E.P."/>
            <person name="Orias E."/>
        </authorList>
    </citation>
    <scope>NUCLEOTIDE SEQUENCE [LARGE SCALE GENOMIC DNA]</scope>
    <source>
        <strain evidence="8">SB210</strain>
    </source>
</reference>
<proteinExistence type="inferred from homology"/>